<keyword evidence="5 6" id="KW-0472">Membrane</keyword>
<reference evidence="8 9" key="1">
    <citation type="submission" date="2018-11" db="EMBL/GenBank/DDBJ databases">
        <authorList>
            <consortium name="Pathogen Informatics"/>
        </authorList>
    </citation>
    <scope>NUCLEOTIDE SEQUENCE [LARGE SCALE GENOMIC DNA]</scope>
</reference>
<dbReference type="PROSITE" id="PS50920">
    <property type="entry name" value="SOLCAR"/>
    <property type="match status" value="1"/>
</dbReference>
<protein>
    <submittedName>
        <fullName evidence="8">Uncharacterized protein</fullName>
    </submittedName>
</protein>
<proteinExistence type="inferred from homology"/>
<organism evidence="8 9">
    <name type="scientific">Dibothriocephalus latus</name>
    <name type="common">Fish tapeworm</name>
    <name type="synonym">Diphyllobothrium latum</name>
    <dbReference type="NCBI Taxonomy" id="60516"/>
    <lineage>
        <taxon>Eukaryota</taxon>
        <taxon>Metazoa</taxon>
        <taxon>Spiralia</taxon>
        <taxon>Lophotrochozoa</taxon>
        <taxon>Platyhelminthes</taxon>
        <taxon>Cestoda</taxon>
        <taxon>Eucestoda</taxon>
        <taxon>Diphyllobothriidea</taxon>
        <taxon>Diphyllobothriidae</taxon>
        <taxon>Dibothriocephalus</taxon>
    </lineage>
</organism>
<keyword evidence="9" id="KW-1185">Reference proteome</keyword>
<comment type="subcellular location">
    <subcellularLocation>
        <location evidence="1">Membrane</location>
        <topology evidence="1">Multi-pass membrane protein</topology>
    </subcellularLocation>
</comment>
<dbReference type="Pfam" id="PF00153">
    <property type="entry name" value="Mito_carr"/>
    <property type="match status" value="1"/>
</dbReference>
<evidence type="ECO:0000256" key="2">
    <source>
        <dbReference type="ARBA" id="ARBA00006375"/>
    </source>
</evidence>
<keyword evidence="3 6" id="KW-0812">Transmembrane</keyword>
<keyword evidence="4" id="KW-0677">Repeat</keyword>
<evidence type="ECO:0000256" key="4">
    <source>
        <dbReference type="ARBA" id="ARBA00022737"/>
    </source>
</evidence>
<evidence type="ECO:0000256" key="1">
    <source>
        <dbReference type="ARBA" id="ARBA00004141"/>
    </source>
</evidence>
<dbReference type="PANTHER" id="PTHR24089">
    <property type="entry name" value="SOLUTE CARRIER FAMILY 25"/>
    <property type="match status" value="1"/>
</dbReference>
<accession>A0A3P7PEP4</accession>
<evidence type="ECO:0000313" key="8">
    <source>
        <dbReference type="EMBL" id="VDN18402.1"/>
    </source>
</evidence>
<dbReference type="Gene3D" id="1.50.40.10">
    <property type="entry name" value="Mitochondrial carrier domain"/>
    <property type="match status" value="1"/>
</dbReference>
<name>A0A3P7PEP4_DIBLA</name>
<evidence type="ECO:0000256" key="6">
    <source>
        <dbReference type="PROSITE-ProRule" id="PRU00282"/>
    </source>
</evidence>
<dbReference type="GO" id="GO:0016020">
    <property type="term" value="C:membrane"/>
    <property type="evidence" value="ECO:0007669"/>
    <property type="project" value="UniProtKB-SubCell"/>
</dbReference>
<gene>
    <name evidence="8" type="ORF">DILT_LOCUS13174</name>
</gene>
<evidence type="ECO:0000256" key="5">
    <source>
        <dbReference type="ARBA" id="ARBA00023136"/>
    </source>
</evidence>
<evidence type="ECO:0000313" key="9">
    <source>
        <dbReference type="Proteomes" id="UP000281553"/>
    </source>
</evidence>
<dbReference type="SUPFAM" id="SSF103506">
    <property type="entry name" value="Mitochondrial carrier"/>
    <property type="match status" value="1"/>
</dbReference>
<feature type="repeat" description="Solcar" evidence="6">
    <location>
        <begin position="1"/>
        <end position="45"/>
    </location>
</feature>
<keyword evidence="7" id="KW-0813">Transport</keyword>
<comment type="similarity">
    <text evidence="2 7">Belongs to the mitochondrial carrier (TC 2.A.29) family.</text>
</comment>
<dbReference type="Proteomes" id="UP000281553">
    <property type="component" value="Unassembled WGS sequence"/>
</dbReference>
<dbReference type="AlphaFoldDB" id="A0A3P7PEP4"/>
<dbReference type="EMBL" id="UYRU01069152">
    <property type="protein sequence ID" value="VDN18402.1"/>
    <property type="molecule type" value="Genomic_DNA"/>
</dbReference>
<evidence type="ECO:0000256" key="3">
    <source>
        <dbReference type="ARBA" id="ARBA00022692"/>
    </source>
</evidence>
<sequence length="109" mass="12285">MTKMFRSILKHEGFGGLYRGIGPNMLKVIPAVSISYACYEQCRGAEEMNFPGSKMCKRHYHHYSLERPDGLAKLGFSLGIGMKLEVPGTASQPVNRSRWGEDLSWQAYL</sequence>
<dbReference type="OrthoDB" id="270584at2759"/>
<evidence type="ECO:0000256" key="7">
    <source>
        <dbReference type="RuleBase" id="RU000488"/>
    </source>
</evidence>
<dbReference type="InterPro" id="IPR018108">
    <property type="entry name" value="MCP_transmembrane"/>
</dbReference>
<dbReference type="InterPro" id="IPR023395">
    <property type="entry name" value="MCP_dom_sf"/>
</dbReference>